<comment type="caution">
    <text evidence="2">The sequence shown here is derived from an EMBL/GenBank/DDBJ whole genome shotgun (WGS) entry which is preliminary data.</text>
</comment>
<dbReference type="PANTHER" id="PTHR40265:SF1">
    <property type="entry name" value="GLYOXALASE-LIKE DOMAIN-CONTAINING PROTEIN"/>
    <property type="match status" value="1"/>
</dbReference>
<sequence length="91" mass="10448">MSFAFDHLVHFVEEPEEAIAILKENGIYAVEGGVHENCGTYNALSYFDLSYIEFLSTYDRKLVEQTEHPKHSLMETVVNDRFTEGFSRVAI</sequence>
<dbReference type="eggNOG" id="COG0346">
    <property type="taxonomic scope" value="Bacteria"/>
</dbReference>
<dbReference type="PANTHER" id="PTHR40265">
    <property type="entry name" value="BLL2707 PROTEIN"/>
    <property type="match status" value="1"/>
</dbReference>
<dbReference type="Pfam" id="PF13468">
    <property type="entry name" value="Glyoxalase_3"/>
    <property type="match status" value="1"/>
</dbReference>
<dbReference type="STRING" id="997296.PB1_13029"/>
<gene>
    <name evidence="2" type="ORF">PB1_13029</name>
</gene>
<dbReference type="InterPro" id="IPR029068">
    <property type="entry name" value="Glyas_Bleomycin-R_OHBP_Dase"/>
</dbReference>
<keyword evidence="3" id="KW-1185">Reference proteome</keyword>
<dbReference type="EMBL" id="AFEU01000003">
    <property type="protein sequence ID" value="EIJ78482.1"/>
    <property type="molecule type" value="Genomic_DNA"/>
</dbReference>
<evidence type="ECO:0000259" key="1">
    <source>
        <dbReference type="Pfam" id="PF13468"/>
    </source>
</evidence>
<organism evidence="2 3">
    <name type="scientific">Bacillus methanolicus PB1</name>
    <dbReference type="NCBI Taxonomy" id="997296"/>
    <lineage>
        <taxon>Bacteria</taxon>
        <taxon>Bacillati</taxon>
        <taxon>Bacillota</taxon>
        <taxon>Bacilli</taxon>
        <taxon>Bacillales</taxon>
        <taxon>Bacillaceae</taxon>
        <taxon>Bacillus</taxon>
    </lineage>
</organism>
<dbReference type="Proteomes" id="UP000010523">
    <property type="component" value="Unassembled WGS sequence"/>
</dbReference>
<evidence type="ECO:0000313" key="2">
    <source>
        <dbReference type="EMBL" id="EIJ78482.1"/>
    </source>
</evidence>
<evidence type="ECO:0000313" key="3">
    <source>
        <dbReference type="Proteomes" id="UP000010523"/>
    </source>
</evidence>
<dbReference type="PATRIC" id="fig|997296.3.peg.2752"/>
<reference evidence="2 3" key="1">
    <citation type="journal article" date="2012" name="Appl. Environ. Microbiol.">
        <title>Genome Sequence of Thermotolerant Bacillus methanolicus: Features and Regulation Related to Methylotrophy and Production of L-Lysine and L-Glutamate from Methanol.</title>
        <authorList>
            <person name="Heggeset T.M."/>
            <person name="Krog A."/>
            <person name="Balzer S."/>
            <person name="Wentzel A."/>
            <person name="Ellingsen T.E."/>
            <person name="Brautaset T."/>
        </authorList>
    </citation>
    <scope>NUCLEOTIDE SEQUENCE [LARGE SCALE GENOMIC DNA]</scope>
    <source>
        <strain evidence="2 3">PB1</strain>
    </source>
</reference>
<name>I3DW61_BACMT</name>
<accession>I3DW61</accession>
<feature type="domain" description="Glyoxalase-like" evidence="1">
    <location>
        <begin position="5"/>
        <end position="90"/>
    </location>
</feature>
<dbReference type="AlphaFoldDB" id="I3DW61"/>
<dbReference type="RefSeq" id="WP_004436968.1">
    <property type="nucleotide sequence ID" value="NZ_AFEU01000003.1"/>
</dbReference>
<dbReference type="InterPro" id="IPR025870">
    <property type="entry name" value="Glyoxalase-like_dom"/>
</dbReference>
<dbReference type="Gene3D" id="3.10.180.10">
    <property type="entry name" value="2,3-Dihydroxybiphenyl 1,2-Dioxygenase, domain 1"/>
    <property type="match status" value="1"/>
</dbReference>
<proteinExistence type="predicted"/>
<protein>
    <recommendedName>
        <fullName evidence="1">Glyoxalase-like domain-containing protein</fullName>
    </recommendedName>
</protein>